<keyword evidence="2" id="KW-1185">Reference proteome</keyword>
<evidence type="ECO:0000313" key="1">
    <source>
        <dbReference type="EMBL" id="GIX77544.1"/>
    </source>
</evidence>
<dbReference type="AlphaFoldDB" id="A0AAV4MYH2"/>
<proteinExistence type="predicted"/>
<protein>
    <submittedName>
        <fullName evidence="1">Uncharacterized protein</fullName>
    </submittedName>
</protein>
<evidence type="ECO:0000313" key="2">
    <source>
        <dbReference type="Proteomes" id="UP001054837"/>
    </source>
</evidence>
<gene>
    <name evidence="1" type="ORF">CDAR_601691</name>
</gene>
<dbReference type="EMBL" id="BPLQ01001020">
    <property type="protein sequence ID" value="GIX77544.1"/>
    <property type="molecule type" value="Genomic_DNA"/>
</dbReference>
<name>A0AAV4MYH2_9ARAC</name>
<organism evidence="1 2">
    <name type="scientific">Caerostris darwini</name>
    <dbReference type="NCBI Taxonomy" id="1538125"/>
    <lineage>
        <taxon>Eukaryota</taxon>
        <taxon>Metazoa</taxon>
        <taxon>Ecdysozoa</taxon>
        <taxon>Arthropoda</taxon>
        <taxon>Chelicerata</taxon>
        <taxon>Arachnida</taxon>
        <taxon>Araneae</taxon>
        <taxon>Araneomorphae</taxon>
        <taxon>Entelegynae</taxon>
        <taxon>Araneoidea</taxon>
        <taxon>Araneidae</taxon>
        <taxon>Caerostris</taxon>
    </lineage>
</organism>
<sequence>MSYKGKLQWNYGVGCIIHVRQTRNTSCSPCIDFIIFPAVWPFIRSNFTTRHCQTACFSRKSEHSTWSEHATMAISVIRSLISSSGTSFVGNYKAKRLQRIFLIFVLK</sequence>
<reference evidence="1 2" key="1">
    <citation type="submission" date="2021-06" db="EMBL/GenBank/DDBJ databases">
        <title>Caerostris darwini draft genome.</title>
        <authorList>
            <person name="Kono N."/>
            <person name="Arakawa K."/>
        </authorList>
    </citation>
    <scope>NUCLEOTIDE SEQUENCE [LARGE SCALE GENOMIC DNA]</scope>
</reference>
<dbReference type="Proteomes" id="UP001054837">
    <property type="component" value="Unassembled WGS sequence"/>
</dbReference>
<comment type="caution">
    <text evidence="1">The sequence shown here is derived from an EMBL/GenBank/DDBJ whole genome shotgun (WGS) entry which is preliminary data.</text>
</comment>
<accession>A0AAV4MYH2</accession>